<evidence type="ECO:0000313" key="1">
    <source>
        <dbReference type="EMBL" id="DAD98609.1"/>
    </source>
</evidence>
<accession>A0A8S5NV42</accession>
<sequence length="130" mass="15398">MIKKVITTTTYVTFNGKSFKTEKDCREYEYSITNNLPICYDKQGNIISFNDSNKDNIYIVELCSQEAVEAFKFFEESLHYDVEGISEEKANIYFNILNDSQKKIWQSIDDFEKENHLYMTAKRIKEERGE</sequence>
<name>A0A8S5NV42_9CAUD</name>
<organism evidence="1">
    <name type="scientific">Siphoviridae sp. ctTnV63</name>
    <dbReference type="NCBI Taxonomy" id="2825523"/>
    <lineage>
        <taxon>Viruses</taxon>
        <taxon>Duplodnaviria</taxon>
        <taxon>Heunggongvirae</taxon>
        <taxon>Uroviricota</taxon>
        <taxon>Caudoviricetes</taxon>
    </lineage>
</organism>
<reference evidence="1" key="1">
    <citation type="journal article" date="2021" name="Proc. Natl. Acad. Sci. U.S.A.">
        <title>A Catalog of Tens of Thousands of Viruses from Human Metagenomes Reveals Hidden Associations with Chronic Diseases.</title>
        <authorList>
            <person name="Tisza M.J."/>
            <person name="Buck C.B."/>
        </authorList>
    </citation>
    <scope>NUCLEOTIDE SEQUENCE</scope>
    <source>
        <strain evidence="1">CtTnV63</strain>
    </source>
</reference>
<dbReference type="EMBL" id="BK015264">
    <property type="protein sequence ID" value="DAD98609.1"/>
    <property type="molecule type" value="Genomic_DNA"/>
</dbReference>
<proteinExistence type="predicted"/>
<protein>
    <submittedName>
        <fullName evidence="1">Uncharacterized protein</fullName>
    </submittedName>
</protein>